<dbReference type="InParanoid" id="A0A2H3DRJ5"/>
<evidence type="ECO:0000313" key="2">
    <source>
        <dbReference type="Proteomes" id="UP000217790"/>
    </source>
</evidence>
<dbReference type="AlphaFoldDB" id="A0A2H3DRJ5"/>
<proteinExistence type="predicted"/>
<protein>
    <submittedName>
        <fullName evidence="1">Uncharacterized protein</fullName>
    </submittedName>
</protein>
<dbReference type="Proteomes" id="UP000217790">
    <property type="component" value="Unassembled WGS sequence"/>
</dbReference>
<accession>A0A2H3DRJ5</accession>
<dbReference type="OrthoDB" id="10499139at2759"/>
<gene>
    <name evidence="1" type="ORF">ARMGADRAFT_1012365</name>
</gene>
<keyword evidence="2" id="KW-1185">Reference proteome</keyword>
<name>A0A2H3DRJ5_ARMGA</name>
<sequence length="60" mass="6568">MCDLSPNTKDYLKCSIPTGSFLMTGKKNRQPHLVLEDVPVWAGTSCSPSRLAVISEGCHF</sequence>
<reference evidence="2" key="1">
    <citation type="journal article" date="2017" name="Nat. Ecol. Evol.">
        <title>Genome expansion and lineage-specific genetic innovations in the forest pathogenic fungi Armillaria.</title>
        <authorList>
            <person name="Sipos G."/>
            <person name="Prasanna A.N."/>
            <person name="Walter M.C."/>
            <person name="O'Connor E."/>
            <person name="Balint B."/>
            <person name="Krizsan K."/>
            <person name="Kiss B."/>
            <person name="Hess J."/>
            <person name="Varga T."/>
            <person name="Slot J."/>
            <person name="Riley R."/>
            <person name="Boka B."/>
            <person name="Rigling D."/>
            <person name="Barry K."/>
            <person name="Lee J."/>
            <person name="Mihaltcheva S."/>
            <person name="LaButti K."/>
            <person name="Lipzen A."/>
            <person name="Waldron R."/>
            <person name="Moloney N.M."/>
            <person name="Sperisen C."/>
            <person name="Kredics L."/>
            <person name="Vagvoelgyi C."/>
            <person name="Patrignani A."/>
            <person name="Fitzpatrick D."/>
            <person name="Nagy I."/>
            <person name="Doyle S."/>
            <person name="Anderson J.B."/>
            <person name="Grigoriev I.V."/>
            <person name="Gueldener U."/>
            <person name="Muensterkoetter M."/>
            <person name="Nagy L.G."/>
        </authorList>
    </citation>
    <scope>NUCLEOTIDE SEQUENCE [LARGE SCALE GENOMIC DNA]</scope>
    <source>
        <strain evidence="2">Ar21-2</strain>
    </source>
</reference>
<evidence type="ECO:0000313" key="1">
    <source>
        <dbReference type="EMBL" id="PBK93478.1"/>
    </source>
</evidence>
<dbReference type="EMBL" id="KZ293656">
    <property type="protein sequence ID" value="PBK93478.1"/>
    <property type="molecule type" value="Genomic_DNA"/>
</dbReference>
<organism evidence="1 2">
    <name type="scientific">Armillaria gallica</name>
    <name type="common">Bulbous honey fungus</name>
    <name type="synonym">Armillaria bulbosa</name>
    <dbReference type="NCBI Taxonomy" id="47427"/>
    <lineage>
        <taxon>Eukaryota</taxon>
        <taxon>Fungi</taxon>
        <taxon>Dikarya</taxon>
        <taxon>Basidiomycota</taxon>
        <taxon>Agaricomycotina</taxon>
        <taxon>Agaricomycetes</taxon>
        <taxon>Agaricomycetidae</taxon>
        <taxon>Agaricales</taxon>
        <taxon>Marasmiineae</taxon>
        <taxon>Physalacriaceae</taxon>
        <taxon>Armillaria</taxon>
    </lineage>
</organism>